<protein>
    <recommendedName>
        <fullName evidence="1">Altered inheritance of mitochondria protein 24, mitochondrial</fullName>
    </recommendedName>
</protein>
<dbReference type="VEuPathDB" id="FungiDB:SI65_09872"/>
<evidence type="ECO:0000256" key="1">
    <source>
        <dbReference type="RuleBase" id="RU363045"/>
    </source>
</evidence>
<gene>
    <name evidence="3" type="ORF">SI65_09872</name>
</gene>
<reference evidence="3 4" key="1">
    <citation type="journal article" date="2016" name="BMC Genomics">
        <title>Comparative genomic and transcriptomic analyses of the Fuzhuan brick tea-fermentation fungus Aspergillus cristatus.</title>
        <authorList>
            <person name="Ge Y."/>
            <person name="Wang Y."/>
            <person name="Liu Y."/>
            <person name="Tan Y."/>
            <person name="Ren X."/>
            <person name="Zhang X."/>
            <person name="Hyde K.D."/>
            <person name="Liu Y."/>
            <person name="Liu Z."/>
        </authorList>
    </citation>
    <scope>NUCLEOTIDE SEQUENCE [LARGE SCALE GENOMIC DNA]</scope>
    <source>
        <strain evidence="3 4">GZAAS20.1005</strain>
    </source>
</reference>
<feature type="compositionally biased region" description="Polar residues" evidence="2">
    <location>
        <begin position="60"/>
        <end position="75"/>
    </location>
</feature>
<dbReference type="AlphaFoldDB" id="A0A1E3B169"/>
<dbReference type="Pfam" id="PF01987">
    <property type="entry name" value="AIM24"/>
    <property type="match status" value="1"/>
</dbReference>
<dbReference type="EMBL" id="JXNT01000022">
    <property type="protein sequence ID" value="ODM14683.1"/>
    <property type="molecule type" value="Genomic_DNA"/>
</dbReference>
<dbReference type="InterPro" id="IPR036983">
    <property type="entry name" value="AIM24_sf"/>
</dbReference>
<name>A0A1E3B169_ASPCR</name>
<evidence type="ECO:0000256" key="2">
    <source>
        <dbReference type="SAM" id="MobiDB-lite"/>
    </source>
</evidence>
<dbReference type="Proteomes" id="UP000094569">
    <property type="component" value="Unassembled WGS sequence"/>
</dbReference>
<keyword evidence="1" id="KW-0496">Mitochondrion</keyword>
<keyword evidence="4" id="KW-1185">Reference proteome</keyword>
<dbReference type="SUPFAM" id="SSF51219">
    <property type="entry name" value="TRAP-like"/>
    <property type="match status" value="1"/>
</dbReference>
<evidence type="ECO:0000313" key="3">
    <source>
        <dbReference type="EMBL" id="ODM14683.1"/>
    </source>
</evidence>
<accession>A0A1E3B169</accession>
<comment type="subcellular location">
    <subcellularLocation>
        <location evidence="1">Mitochondrion</location>
    </subcellularLocation>
</comment>
<feature type="compositionally biased region" description="Polar residues" evidence="2">
    <location>
        <begin position="1"/>
        <end position="15"/>
    </location>
</feature>
<sequence length="353" mass="38743">MSQQVIPQHQETHNTAPVELKPMESYAYPIPTHSNYYPPPPQPQSLPQKQWPTPDGRSDYAQTPVPNAHNGFTPTQLYQQQAPQQQTVDTSSTDKDKADGKPKDDEDEKKKDEEEKANSREDHVGSVDQCGYRVSHRDANALLTVYIGREGKLIAKPGAMISKTSGVDLKGSVSFSWMKVLARSEFAKSVYEGEGLVTLAPSLLGDVLPIRVNTVAPPDSKQYSGVWKVGRDAFLASSKSVDADYETQGLTNAVFSGEGFFVYKFSGDGVLFVQSFGAIVGQNIPENETFIVDNGHLVAWNCKYDIRRVASGGIISGLSSREGLGCKFYGPGFVFYQTRRLSDFAACLRKAGM</sequence>
<proteinExistence type="inferred from homology"/>
<feature type="compositionally biased region" description="Basic and acidic residues" evidence="2">
    <location>
        <begin position="92"/>
        <end position="125"/>
    </location>
</feature>
<dbReference type="STRING" id="573508.A0A1E3B169"/>
<comment type="caution">
    <text evidence="3">The sequence shown here is derived from an EMBL/GenBank/DDBJ whole genome shotgun (WGS) entry which is preliminary data.</text>
</comment>
<dbReference type="InterPro" id="IPR002838">
    <property type="entry name" value="AIM24"/>
</dbReference>
<dbReference type="PANTHER" id="PTHR43657:SF1">
    <property type="entry name" value="ALTERED INHERITANCE OF MITOCHONDRIA PROTEIN 24, MITOCHONDRIAL"/>
    <property type="match status" value="1"/>
</dbReference>
<organism evidence="3 4">
    <name type="scientific">Aspergillus cristatus</name>
    <name type="common">Chinese Fuzhuan brick tea-fermentation fungus</name>
    <name type="synonym">Eurotium cristatum</name>
    <dbReference type="NCBI Taxonomy" id="573508"/>
    <lineage>
        <taxon>Eukaryota</taxon>
        <taxon>Fungi</taxon>
        <taxon>Dikarya</taxon>
        <taxon>Ascomycota</taxon>
        <taxon>Pezizomycotina</taxon>
        <taxon>Eurotiomycetes</taxon>
        <taxon>Eurotiomycetidae</taxon>
        <taxon>Eurotiales</taxon>
        <taxon>Aspergillaceae</taxon>
        <taxon>Aspergillus</taxon>
        <taxon>Aspergillus subgen. Aspergillus</taxon>
    </lineage>
</organism>
<dbReference type="Gene3D" id="3.60.160.10">
    <property type="entry name" value="Mitochondrial biogenesis AIM24"/>
    <property type="match status" value="1"/>
</dbReference>
<feature type="region of interest" description="Disordered" evidence="2">
    <location>
        <begin position="1"/>
        <end position="129"/>
    </location>
</feature>
<dbReference type="OrthoDB" id="1705416at2759"/>
<comment type="similarity">
    <text evidence="1">Belongs to the AIM24 family.</text>
</comment>
<feature type="compositionally biased region" description="Low complexity" evidence="2">
    <location>
        <begin position="76"/>
        <end position="86"/>
    </location>
</feature>
<dbReference type="PANTHER" id="PTHR43657">
    <property type="entry name" value="TRYPTOPHAN RNA-BINDING ATTENUATOR PROTEIN-LIKE PROTEIN"/>
    <property type="match status" value="1"/>
</dbReference>
<dbReference type="InterPro" id="IPR016031">
    <property type="entry name" value="Trp_RNA-bd_attenuator-like_dom"/>
</dbReference>
<dbReference type="GO" id="GO:0005739">
    <property type="term" value="C:mitochondrion"/>
    <property type="evidence" value="ECO:0007669"/>
    <property type="project" value="UniProtKB-SubCell"/>
</dbReference>
<evidence type="ECO:0000313" key="4">
    <source>
        <dbReference type="Proteomes" id="UP000094569"/>
    </source>
</evidence>